<evidence type="ECO:0000313" key="2">
    <source>
        <dbReference type="Proteomes" id="UP001596052"/>
    </source>
</evidence>
<sequence length="186" mass="20731">MSEVLIGGIEKREIVIVDHDPRWAAKFEHHAAIISQALGEKSLAIEHVGSTAVPGLAAKPIIDIDLLVADSANEAAYLEPLLAAGYTLRVREPDWHQHRMLRTPELDVHIHIFTTGCVEHTRHVLFRDWLRTHSEDRLHYESVKRRLATQEWPDMNAYADAKSTVVEAALARASGQHLHAPPAASA</sequence>
<gene>
    <name evidence="1" type="ORF">ACFQDI_04190</name>
</gene>
<accession>A0ABW0KKR9</accession>
<dbReference type="EMBL" id="JBHSMQ010000001">
    <property type="protein sequence ID" value="MFC5454048.1"/>
    <property type="molecule type" value="Genomic_DNA"/>
</dbReference>
<organism evidence="1 2">
    <name type="scientific">Prosthecobacter fluviatilis</name>
    <dbReference type="NCBI Taxonomy" id="445931"/>
    <lineage>
        <taxon>Bacteria</taxon>
        <taxon>Pseudomonadati</taxon>
        <taxon>Verrucomicrobiota</taxon>
        <taxon>Verrucomicrobiia</taxon>
        <taxon>Verrucomicrobiales</taxon>
        <taxon>Verrucomicrobiaceae</taxon>
        <taxon>Prosthecobacter</taxon>
    </lineage>
</organism>
<dbReference type="Gene3D" id="3.30.460.10">
    <property type="entry name" value="Beta Polymerase, domain 2"/>
    <property type="match status" value="1"/>
</dbReference>
<dbReference type="PANTHER" id="PTHR34822">
    <property type="entry name" value="GRPB DOMAIN PROTEIN (AFU_ORTHOLOGUE AFUA_1G01530)"/>
    <property type="match status" value="1"/>
</dbReference>
<protein>
    <submittedName>
        <fullName evidence="1">GrpB family protein</fullName>
    </submittedName>
</protein>
<dbReference type="Pfam" id="PF04229">
    <property type="entry name" value="GrpB"/>
    <property type="match status" value="1"/>
</dbReference>
<reference evidence="2" key="1">
    <citation type="journal article" date="2019" name="Int. J. Syst. Evol. Microbiol.">
        <title>The Global Catalogue of Microorganisms (GCM) 10K type strain sequencing project: providing services to taxonomists for standard genome sequencing and annotation.</title>
        <authorList>
            <consortium name="The Broad Institute Genomics Platform"/>
            <consortium name="The Broad Institute Genome Sequencing Center for Infectious Disease"/>
            <person name="Wu L."/>
            <person name="Ma J."/>
        </authorList>
    </citation>
    <scope>NUCLEOTIDE SEQUENCE [LARGE SCALE GENOMIC DNA]</scope>
    <source>
        <strain evidence="2">CGMCC 4.1469</strain>
    </source>
</reference>
<dbReference type="InterPro" id="IPR007344">
    <property type="entry name" value="GrpB/CoaE"/>
</dbReference>
<dbReference type="RefSeq" id="WP_377163722.1">
    <property type="nucleotide sequence ID" value="NZ_JBHSMQ010000001.1"/>
</dbReference>
<comment type="caution">
    <text evidence="1">The sequence shown here is derived from an EMBL/GenBank/DDBJ whole genome shotgun (WGS) entry which is preliminary data.</text>
</comment>
<name>A0ABW0KKR9_9BACT</name>
<keyword evidence="2" id="KW-1185">Reference proteome</keyword>
<dbReference type="SUPFAM" id="SSF81301">
    <property type="entry name" value="Nucleotidyltransferase"/>
    <property type="match status" value="1"/>
</dbReference>
<dbReference type="PANTHER" id="PTHR34822:SF1">
    <property type="entry name" value="GRPB FAMILY PROTEIN"/>
    <property type="match status" value="1"/>
</dbReference>
<dbReference type="InterPro" id="IPR043519">
    <property type="entry name" value="NT_sf"/>
</dbReference>
<dbReference type="Proteomes" id="UP001596052">
    <property type="component" value="Unassembled WGS sequence"/>
</dbReference>
<evidence type="ECO:0000313" key="1">
    <source>
        <dbReference type="EMBL" id="MFC5454048.1"/>
    </source>
</evidence>
<proteinExistence type="predicted"/>